<evidence type="ECO:0000256" key="6">
    <source>
        <dbReference type="ARBA" id="ARBA00022989"/>
    </source>
</evidence>
<keyword evidence="12" id="KW-1185">Reference proteome</keyword>
<reference evidence="11 12" key="1">
    <citation type="submission" date="2023-11" db="EMBL/GenBank/DDBJ databases">
        <authorList>
            <person name="Okamura Y."/>
        </authorList>
    </citation>
    <scope>NUCLEOTIDE SEQUENCE [LARGE SCALE GENOMIC DNA]</scope>
</reference>
<keyword evidence="9 10" id="KW-0275">Fatty acid biosynthesis</keyword>
<comment type="caution">
    <text evidence="11">The sequence shown here is derived from an EMBL/GenBank/DDBJ whole genome shotgun (WGS) entry which is preliminary data.</text>
</comment>
<dbReference type="InterPro" id="IPR002076">
    <property type="entry name" value="ELO_fam"/>
</dbReference>
<dbReference type="Proteomes" id="UP001497472">
    <property type="component" value="Unassembled WGS sequence"/>
</dbReference>
<keyword evidence="8 10" id="KW-0472">Membrane</keyword>
<protein>
    <recommendedName>
        <fullName evidence="10">Elongation of very long chain fatty acids protein</fullName>
        <ecNumber evidence="10">2.3.1.199</ecNumber>
    </recommendedName>
    <alternativeName>
        <fullName evidence="10">Very-long-chain 3-oxoacyl-CoA synthase</fullName>
    </alternativeName>
</protein>
<keyword evidence="7 10" id="KW-0443">Lipid metabolism</keyword>
<evidence type="ECO:0000256" key="8">
    <source>
        <dbReference type="ARBA" id="ARBA00023136"/>
    </source>
</evidence>
<dbReference type="EC" id="2.3.1.199" evidence="10"/>
<dbReference type="GO" id="GO:0042761">
    <property type="term" value="P:very long-chain fatty acid biosynthetic process"/>
    <property type="evidence" value="ECO:0007669"/>
    <property type="project" value="TreeGrafter"/>
</dbReference>
<dbReference type="EMBL" id="CAVLEF010000225">
    <property type="protein sequence ID" value="CAK1553381.1"/>
    <property type="molecule type" value="Genomic_DNA"/>
</dbReference>
<keyword evidence="4 10" id="KW-0812">Transmembrane</keyword>
<dbReference type="AlphaFoldDB" id="A0AAV1JV78"/>
<keyword evidence="3 10" id="KW-0808">Transferase</keyword>
<evidence type="ECO:0000256" key="1">
    <source>
        <dbReference type="ARBA" id="ARBA00004141"/>
    </source>
</evidence>
<comment type="caution">
    <text evidence="10">Lacks conserved residue(s) required for the propagation of feature annotation.</text>
</comment>
<comment type="subcellular location">
    <subcellularLocation>
        <location evidence="1">Membrane</location>
        <topology evidence="1">Multi-pass membrane protein</topology>
    </subcellularLocation>
</comment>
<evidence type="ECO:0000256" key="10">
    <source>
        <dbReference type="RuleBase" id="RU361115"/>
    </source>
</evidence>
<feature type="transmembrane region" description="Helical" evidence="10">
    <location>
        <begin position="60"/>
        <end position="83"/>
    </location>
</feature>
<dbReference type="GO" id="GO:0034626">
    <property type="term" value="P:fatty acid elongation, polyunsaturated fatty acid"/>
    <property type="evidence" value="ECO:0007669"/>
    <property type="project" value="TreeGrafter"/>
</dbReference>
<sequence>MSSELLKKDCNFVWKIRISKVFFVLRKKFNQISFLHVYHHAGMVILSWAATMYYPGGHGTMVGVINTFVHIIMYSYYLLTVAYPSVKGSLWWKKYITQLQIIQFFHNVVHMGCIVFMPNCGFPRWTAAVFLPQNTFMLILFLDFYIKAYIKKSNPKPVKKELEASEGTNYTKNSEIQWLIESSHEKENLNTRS</sequence>
<organism evidence="11 12">
    <name type="scientific">Leptosia nina</name>
    <dbReference type="NCBI Taxonomy" id="320188"/>
    <lineage>
        <taxon>Eukaryota</taxon>
        <taxon>Metazoa</taxon>
        <taxon>Ecdysozoa</taxon>
        <taxon>Arthropoda</taxon>
        <taxon>Hexapoda</taxon>
        <taxon>Insecta</taxon>
        <taxon>Pterygota</taxon>
        <taxon>Neoptera</taxon>
        <taxon>Endopterygota</taxon>
        <taxon>Lepidoptera</taxon>
        <taxon>Glossata</taxon>
        <taxon>Ditrysia</taxon>
        <taxon>Papilionoidea</taxon>
        <taxon>Pieridae</taxon>
        <taxon>Pierinae</taxon>
        <taxon>Leptosia</taxon>
    </lineage>
</organism>
<dbReference type="GO" id="GO:0019367">
    <property type="term" value="P:fatty acid elongation, saturated fatty acid"/>
    <property type="evidence" value="ECO:0007669"/>
    <property type="project" value="TreeGrafter"/>
</dbReference>
<feature type="transmembrane region" description="Helical" evidence="10">
    <location>
        <begin position="129"/>
        <end position="150"/>
    </location>
</feature>
<evidence type="ECO:0000313" key="11">
    <source>
        <dbReference type="EMBL" id="CAK1553381.1"/>
    </source>
</evidence>
<dbReference type="GO" id="GO:0030148">
    <property type="term" value="P:sphingolipid biosynthetic process"/>
    <property type="evidence" value="ECO:0007669"/>
    <property type="project" value="TreeGrafter"/>
</dbReference>
<accession>A0AAV1JV78</accession>
<evidence type="ECO:0000256" key="2">
    <source>
        <dbReference type="ARBA" id="ARBA00022516"/>
    </source>
</evidence>
<dbReference type="InterPro" id="IPR030457">
    <property type="entry name" value="ELO_CS"/>
</dbReference>
<dbReference type="GO" id="GO:0009922">
    <property type="term" value="F:fatty acid elongase activity"/>
    <property type="evidence" value="ECO:0007669"/>
    <property type="project" value="UniProtKB-EC"/>
</dbReference>
<evidence type="ECO:0000256" key="9">
    <source>
        <dbReference type="ARBA" id="ARBA00023160"/>
    </source>
</evidence>
<evidence type="ECO:0000313" key="12">
    <source>
        <dbReference type="Proteomes" id="UP001497472"/>
    </source>
</evidence>
<feature type="transmembrane region" description="Helical" evidence="10">
    <location>
        <begin position="95"/>
        <end position="117"/>
    </location>
</feature>
<comment type="similarity">
    <text evidence="10">Belongs to the ELO family.</text>
</comment>
<evidence type="ECO:0000256" key="4">
    <source>
        <dbReference type="ARBA" id="ARBA00022692"/>
    </source>
</evidence>
<dbReference type="GO" id="GO:0005789">
    <property type="term" value="C:endoplasmic reticulum membrane"/>
    <property type="evidence" value="ECO:0007669"/>
    <property type="project" value="TreeGrafter"/>
</dbReference>
<dbReference type="Pfam" id="PF01151">
    <property type="entry name" value="ELO"/>
    <property type="match status" value="1"/>
</dbReference>
<gene>
    <name evidence="11" type="ORF">LNINA_LOCUS12385</name>
</gene>
<dbReference type="PROSITE" id="PS01188">
    <property type="entry name" value="ELO"/>
    <property type="match status" value="1"/>
</dbReference>
<evidence type="ECO:0000256" key="7">
    <source>
        <dbReference type="ARBA" id="ARBA00023098"/>
    </source>
</evidence>
<dbReference type="GO" id="GO:0034625">
    <property type="term" value="P:fatty acid elongation, monounsaturated fatty acid"/>
    <property type="evidence" value="ECO:0007669"/>
    <property type="project" value="TreeGrafter"/>
</dbReference>
<keyword evidence="2 10" id="KW-0444">Lipid biosynthesis</keyword>
<evidence type="ECO:0000256" key="3">
    <source>
        <dbReference type="ARBA" id="ARBA00022679"/>
    </source>
</evidence>
<dbReference type="PANTHER" id="PTHR11157:SF69">
    <property type="entry name" value="ELONGATION OF VERY LONG CHAIN FATTY ACIDS PROTEIN 7"/>
    <property type="match status" value="1"/>
</dbReference>
<proteinExistence type="inferred from homology"/>
<evidence type="ECO:0000256" key="5">
    <source>
        <dbReference type="ARBA" id="ARBA00022832"/>
    </source>
</evidence>
<keyword evidence="6 10" id="KW-1133">Transmembrane helix</keyword>
<keyword evidence="5 10" id="KW-0276">Fatty acid metabolism</keyword>
<name>A0AAV1JV78_9NEOP</name>
<feature type="transmembrane region" description="Helical" evidence="10">
    <location>
        <begin position="35"/>
        <end position="54"/>
    </location>
</feature>
<dbReference type="PANTHER" id="PTHR11157">
    <property type="entry name" value="FATTY ACID ACYL TRANSFERASE-RELATED"/>
    <property type="match status" value="1"/>
</dbReference>
<comment type="catalytic activity">
    <reaction evidence="10">
        <text>a very-long-chain acyl-CoA + malonyl-CoA + H(+) = a very-long-chain 3-oxoacyl-CoA + CO2 + CoA</text>
        <dbReference type="Rhea" id="RHEA:32727"/>
        <dbReference type="ChEBI" id="CHEBI:15378"/>
        <dbReference type="ChEBI" id="CHEBI:16526"/>
        <dbReference type="ChEBI" id="CHEBI:57287"/>
        <dbReference type="ChEBI" id="CHEBI:57384"/>
        <dbReference type="ChEBI" id="CHEBI:90725"/>
        <dbReference type="ChEBI" id="CHEBI:90736"/>
        <dbReference type="EC" id="2.3.1.199"/>
    </reaction>
</comment>